<dbReference type="PANTHER" id="PTHR31873">
    <property type="entry name" value="L-ASPARTATE DEHYDROGENASE-RELATED"/>
    <property type="match status" value="1"/>
</dbReference>
<dbReference type="InterPro" id="IPR036291">
    <property type="entry name" value="NAD(P)-bd_dom_sf"/>
</dbReference>
<feature type="binding site" evidence="6">
    <location>
        <position position="188"/>
    </location>
    <ligand>
        <name>NAD(+)</name>
        <dbReference type="ChEBI" id="CHEBI:57540"/>
    </ligand>
</feature>
<dbReference type="SUPFAM" id="SSF55347">
    <property type="entry name" value="Glyceraldehyde-3-phosphate dehydrogenase-like, C-terminal domain"/>
    <property type="match status" value="1"/>
</dbReference>
<evidence type="ECO:0000256" key="2">
    <source>
        <dbReference type="ARBA" id="ARBA00022642"/>
    </source>
</evidence>
<comment type="miscellaneous">
    <text evidence="6">The iminoaspartate product is unstable in aqueous solution and can decompose to oxaloacetate and ammonia.</text>
</comment>
<dbReference type="GO" id="GO:0033735">
    <property type="term" value="F:aspartate dehydrogenase [NAD(P)+] activity"/>
    <property type="evidence" value="ECO:0007669"/>
    <property type="project" value="UniProtKB-EC"/>
</dbReference>
<evidence type="ECO:0000259" key="8">
    <source>
        <dbReference type="Pfam" id="PF03447"/>
    </source>
</evidence>
<dbReference type="RefSeq" id="WP_370890607.1">
    <property type="nucleotide sequence ID" value="NZ_JBGJLR010000002.1"/>
</dbReference>
<dbReference type="HAMAP" id="MF_01265">
    <property type="entry name" value="NadX"/>
    <property type="match status" value="1"/>
</dbReference>
<gene>
    <name evidence="6" type="primary">nadX</name>
    <name evidence="9" type="ORF">ACBP88_03245</name>
</gene>
<comment type="similarity">
    <text evidence="1 6">Belongs to the L-aspartate dehydrogenase family.</text>
</comment>
<keyword evidence="5 6" id="KW-0520">NAD</keyword>
<evidence type="ECO:0000256" key="6">
    <source>
        <dbReference type="HAMAP-Rule" id="MF_01265"/>
    </source>
</evidence>
<evidence type="ECO:0000313" key="10">
    <source>
        <dbReference type="Proteomes" id="UP001567350"/>
    </source>
</evidence>
<dbReference type="NCBIfam" id="NF009827">
    <property type="entry name" value="PRK13303.1-2"/>
    <property type="match status" value="1"/>
</dbReference>
<keyword evidence="4 6" id="KW-0560">Oxidoreductase</keyword>
<dbReference type="NCBIfam" id="NF009828">
    <property type="entry name" value="PRK13303.1-3"/>
    <property type="match status" value="1"/>
</dbReference>
<dbReference type="Pfam" id="PF03447">
    <property type="entry name" value="NAD_binding_3"/>
    <property type="match status" value="1"/>
</dbReference>
<proteinExistence type="inferred from homology"/>
<dbReference type="EC" id="1.4.1.21" evidence="6"/>
<dbReference type="SUPFAM" id="SSF51735">
    <property type="entry name" value="NAD(P)-binding Rossmann-fold domains"/>
    <property type="match status" value="1"/>
</dbReference>
<comment type="catalytic activity">
    <reaction evidence="6">
        <text>L-aspartate + NADP(+) + H2O = oxaloacetate + NH4(+) + NADPH + H(+)</text>
        <dbReference type="Rhea" id="RHEA:11784"/>
        <dbReference type="ChEBI" id="CHEBI:15377"/>
        <dbReference type="ChEBI" id="CHEBI:15378"/>
        <dbReference type="ChEBI" id="CHEBI:16452"/>
        <dbReference type="ChEBI" id="CHEBI:28938"/>
        <dbReference type="ChEBI" id="CHEBI:29991"/>
        <dbReference type="ChEBI" id="CHEBI:57783"/>
        <dbReference type="ChEBI" id="CHEBI:58349"/>
        <dbReference type="EC" id="1.4.1.21"/>
    </reaction>
</comment>
<dbReference type="EMBL" id="JBGJLR010000002">
    <property type="protein sequence ID" value="MEZ2738484.1"/>
    <property type="molecule type" value="Genomic_DNA"/>
</dbReference>
<dbReference type="Proteomes" id="UP001567350">
    <property type="component" value="Unassembled WGS sequence"/>
</dbReference>
<comment type="catalytic activity">
    <reaction evidence="6">
        <text>L-aspartate + NAD(+) + H2O = oxaloacetate + NH4(+) + NADH + H(+)</text>
        <dbReference type="Rhea" id="RHEA:11788"/>
        <dbReference type="ChEBI" id="CHEBI:15377"/>
        <dbReference type="ChEBI" id="CHEBI:15378"/>
        <dbReference type="ChEBI" id="CHEBI:16452"/>
        <dbReference type="ChEBI" id="CHEBI:28938"/>
        <dbReference type="ChEBI" id="CHEBI:29991"/>
        <dbReference type="ChEBI" id="CHEBI:57540"/>
        <dbReference type="ChEBI" id="CHEBI:57945"/>
        <dbReference type="EC" id="1.4.1.21"/>
    </reaction>
</comment>
<dbReference type="Pfam" id="PF01958">
    <property type="entry name" value="Asp_DH_C"/>
    <property type="match status" value="1"/>
</dbReference>
<dbReference type="PANTHER" id="PTHR31873:SF6">
    <property type="entry name" value="ASPARTATE DEHYDROGENASE DOMAIN-CONTAINING PROTEIN"/>
    <property type="match status" value="1"/>
</dbReference>
<dbReference type="PIRSF" id="PIRSF005227">
    <property type="entry name" value="Asp_dh_NAD_syn"/>
    <property type="match status" value="1"/>
</dbReference>
<comment type="caution">
    <text evidence="9">The sequence shown here is derived from an EMBL/GenBank/DDBJ whole genome shotgun (WGS) entry which is preliminary data.</text>
</comment>
<comment type="function">
    <text evidence="6">Specifically catalyzes the NAD or NADP-dependent dehydrogenation of L-aspartate to iminoaspartate.</text>
</comment>
<dbReference type="Gene3D" id="3.30.360.10">
    <property type="entry name" value="Dihydrodipicolinate Reductase, domain 2"/>
    <property type="match status" value="1"/>
</dbReference>
<organism evidence="9 10">
    <name type="scientific">Comamonas jiangduensis</name>
    <dbReference type="NCBI Taxonomy" id="1194168"/>
    <lineage>
        <taxon>Bacteria</taxon>
        <taxon>Pseudomonadati</taxon>
        <taxon>Pseudomonadota</taxon>
        <taxon>Betaproteobacteria</taxon>
        <taxon>Burkholderiales</taxon>
        <taxon>Comamonadaceae</taxon>
        <taxon>Comamonas</taxon>
    </lineage>
</organism>
<keyword evidence="2 6" id="KW-0662">Pyridine nucleotide biosynthesis</keyword>
<protein>
    <recommendedName>
        <fullName evidence="6">L-aspartate dehydrogenase</fullName>
        <ecNumber evidence="6">1.4.1.21</ecNumber>
    </recommendedName>
</protein>
<keyword evidence="10" id="KW-1185">Reference proteome</keyword>
<evidence type="ECO:0000259" key="7">
    <source>
        <dbReference type="Pfam" id="PF01958"/>
    </source>
</evidence>
<dbReference type="InterPro" id="IPR005106">
    <property type="entry name" value="Asp/hSer_DH_NAD-bd"/>
</dbReference>
<evidence type="ECO:0000256" key="5">
    <source>
        <dbReference type="ARBA" id="ARBA00023027"/>
    </source>
</evidence>
<dbReference type="InterPro" id="IPR020626">
    <property type="entry name" value="Asp_DH_prok"/>
</dbReference>
<feature type="binding site" evidence="6">
    <location>
        <position position="122"/>
    </location>
    <ligand>
        <name>NAD(+)</name>
        <dbReference type="ChEBI" id="CHEBI:57540"/>
    </ligand>
</feature>
<feature type="active site" evidence="6">
    <location>
        <position position="218"/>
    </location>
</feature>
<dbReference type="InterPro" id="IPR011182">
    <property type="entry name" value="L-Asp_DH"/>
</dbReference>
<evidence type="ECO:0000256" key="1">
    <source>
        <dbReference type="ARBA" id="ARBA00008331"/>
    </source>
</evidence>
<dbReference type="InterPro" id="IPR002811">
    <property type="entry name" value="Asp_DH"/>
</dbReference>
<evidence type="ECO:0000313" key="9">
    <source>
        <dbReference type="EMBL" id="MEZ2738484.1"/>
    </source>
</evidence>
<keyword evidence="3 6" id="KW-0521">NADP</keyword>
<reference evidence="9 10" key="1">
    <citation type="submission" date="2024-08" db="EMBL/GenBank/DDBJ databases">
        <authorList>
            <person name="Feng Z."/>
            <person name="Ronholm J."/>
        </authorList>
    </citation>
    <scope>NUCLEOTIDE SEQUENCE [LARGE SCALE GENOMIC DNA]</scope>
    <source>
        <strain evidence="9 10">4-AB0-8</strain>
    </source>
</reference>
<accession>A0ABV4I9E1</accession>
<dbReference type="Gene3D" id="3.40.50.720">
    <property type="entry name" value="NAD(P)-binding Rossmann-like Domain"/>
    <property type="match status" value="1"/>
</dbReference>
<sequence>MEIALVGCGAIGRSVLTLLQQHPHVHPKWVVVSRITPQLLEAVADLAPSAQLVHALPDDAHPALLVECAGHSAIAQHVRPALERGIACVVASVGALSTPGMAQALEAAAATGNTQIQLVSGAIGGVDALSAAQLGGLDQVIYSGRKPPLAWVGTPAEAGCELASLREAVCIFEGTAREAALRYPKNANVAATVALAGLGLDHTTVRLFADPAVDTNVHHIQAKGAFGCMELTLQGRPLAANPKTSALTVYSIVRAIVQRTGRWVM</sequence>
<feature type="domain" description="Aspartate dehydrogenase" evidence="7">
    <location>
        <begin position="166"/>
        <end position="253"/>
    </location>
</feature>
<name>A0ABV4I9E1_9BURK</name>
<evidence type="ECO:0000256" key="4">
    <source>
        <dbReference type="ARBA" id="ARBA00023002"/>
    </source>
</evidence>
<evidence type="ECO:0000256" key="3">
    <source>
        <dbReference type="ARBA" id="ARBA00022857"/>
    </source>
</evidence>
<comment type="pathway">
    <text evidence="6">Cofactor biosynthesis; NAD(+) biosynthesis; iminoaspartate from L-aspartate (dehydrogenase route): step 1/1.</text>
</comment>
<feature type="domain" description="Aspartate/homoserine dehydrogenase NAD-binding" evidence="8">
    <location>
        <begin position="7"/>
        <end position="116"/>
    </location>
</feature>